<evidence type="ECO:0000313" key="7">
    <source>
        <dbReference type="Proteomes" id="UP000668403"/>
    </source>
</evidence>
<dbReference type="InterPro" id="IPR050109">
    <property type="entry name" value="HTH-type_TetR-like_transc_reg"/>
</dbReference>
<dbReference type="PRINTS" id="PR00455">
    <property type="entry name" value="HTHTETR"/>
</dbReference>
<dbReference type="InterPro" id="IPR009057">
    <property type="entry name" value="Homeodomain-like_sf"/>
</dbReference>
<keyword evidence="7" id="KW-1185">Reference proteome</keyword>
<evidence type="ECO:0000256" key="4">
    <source>
        <dbReference type="PROSITE-ProRule" id="PRU00335"/>
    </source>
</evidence>
<evidence type="ECO:0000313" key="6">
    <source>
        <dbReference type="EMBL" id="MBO2990348.1"/>
    </source>
</evidence>
<dbReference type="EMBL" id="JAGFBF010000005">
    <property type="protein sequence ID" value="MBO2990348.1"/>
    <property type="molecule type" value="Genomic_DNA"/>
</dbReference>
<protein>
    <submittedName>
        <fullName evidence="6">Helix-turn-helix transcriptional regulator</fullName>
    </submittedName>
</protein>
<evidence type="ECO:0000256" key="1">
    <source>
        <dbReference type="ARBA" id="ARBA00023015"/>
    </source>
</evidence>
<dbReference type="PROSITE" id="PS50977">
    <property type="entry name" value="HTH_TETR_2"/>
    <property type="match status" value="1"/>
</dbReference>
<reference evidence="6" key="1">
    <citation type="submission" date="2021-03" db="EMBL/GenBank/DDBJ databases">
        <title>Leucobacter chromiisoli sp. nov., isolated from chromium-containing soil of chemical plant.</title>
        <authorList>
            <person name="Xu Z."/>
        </authorList>
    </citation>
    <scope>NUCLEOTIDE SEQUENCE</scope>
    <source>
        <strain evidence="6">K 70/01</strain>
    </source>
</reference>
<dbReference type="PANTHER" id="PTHR30055">
    <property type="entry name" value="HTH-TYPE TRANSCRIPTIONAL REGULATOR RUTR"/>
    <property type="match status" value="1"/>
</dbReference>
<feature type="domain" description="HTH tetR-type" evidence="5">
    <location>
        <begin position="15"/>
        <end position="75"/>
    </location>
</feature>
<keyword evidence="2 4" id="KW-0238">DNA-binding</keyword>
<accession>A0A939QFP0</accession>
<dbReference type="Gene3D" id="1.10.357.10">
    <property type="entry name" value="Tetracycline Repressor, domain 2"/>
    <property type="match status" value="1"/>
</dbReference>
<dbReference type="PANTHER" id="PTHR30055:SF234">
    <property type="entry name" value="HTH-TYPE TRANSCRIPTIONAL REGULATOR BETI"/>
    <property type="match status" value="1"/>
</dbReference>
<evidence type="ECO:0000256" key="2">
    <source>
        <dbReference type="ARBA" id="ARBA00023125"/>
    </source>
</evidence>
<sequence length="200" mass="20932">MDNDGPPTLRQRRRERTRREIAAAALDVIADGGVELTTIDRVAETAGVARGTIYAHFPEGRDELLRAAYAELGSRVADRTRAAADDAETWSERIAAHAEPLFALAADAHLGRFYHVSGPAIVHGRPEQGIGSGASAMLIRDALDTARDAGAVPADTDSGLVAAMLIGALREAAIGVAAGQLDQDRARTAFARLVSGLAAS</sequence>
<feature type="DNA-binding region" description="H-T-H motif" evidence="4">
    <location>
        <begin position="38"/>
        <end position="57"/>
    </location>
</feature>
<dbReference type="Proteomes" id="UP000668403">
    <property type="component" value="Unassembled WGS sequence"/>
</dbReference>
<dbReference type="GO" id="GO:0000976">
    <property type="term" value="F:transcription cis-regulatory region binding"/>
    <property type="evidence" value="ECO:0007669"/>
    <property type="project" value="TreeGrafter"/>
</dbReference>
<dbReference type="SUPFAM" id="SSF46689">
    <property type="entry name" value="Homeodomain-like"/>
    <property type="match status" value="1"/>
</dbReference>
<dbReference type="GO" id="GO:0003700">
    <property type="term" value="F:DNA-binding transcription factor activity"/>
    <property type="evidence" value="ECO:0007669"/>
    <property type="project" value="TreeGrafter"/>
</dbReference>
<name>A0A939QFP0_9MICO</name>
<keyword evidence="3" id="KW-0804">Transcription</keyword>
<comment type="caution">
    <text evidence="6">The sequence shown here is derived from an EMBL/GenBank/DDBJ whole genome shotgun (WGS) entry which is preliminary data.</text>
</comment>
<keyword evidence="1" id="KW-0805">Transcription regulation</keyword>
<proteinExistence type="predicted"/>
<dbReference type="AlphaFoldDB" id="A0A939QFP0"/>
<organism evidence="6 7">
    <name type="scientific">Leucobacter tardus</name>
    <dbReference type="NCBI Taxonomy" id="501483"/>
    <lineage>
        <taxon>Bacteria</taxon>
        <taxon>Bacillati</taxon>
        <taxon>Actinomycetota</taxon>
        <taxon>Actinomycetes</taxon>
        <taxon>Micrococcales</taxon>
        <taxon>Microbacteriaceae</taxon>
        <taxon>Leucobacter</taxon>
    </lineage>
</organism>
<dbReference type="Pfam" id="PF00440">
    <property type="entry name" value="TetR_N"/>
    <property type="match status" value="1"/>
</dbReference>
<evidence type="ECO:0000256" key="3">
    <source>
        <dbReference type="ARBA" id="ARBA00023163"/>
    </source>
</evidence>
<dbReference type="InterPro" id="IPR001647">
    <property type="entry name" value="HTH_TetR"/>
</dbReference>
<gene>
    <name evidence="6" type="ORF">J4H85_10130</name>
</gene>
<evidence type="ECO:0000259" key="5">
    <source>
        <dbReference type="PROSITE" id="PS50977"/>
    </source>
</evidence>